<evidence type="ECO:0000313" key="2">
    <source>
        <dbReference type="EMBL" id="MDA0179612.1"/>
    </source>
</evidence>
<keyword evidence="1" id="KW-0812">Transmembrane</keyword>
<gene>
    <name evidence="2" type="ORF">OJ997_04835</name>
</gene>
<accession>A0A9X3SDD3</accession>
<reference evidence="2" key="1">
    <citation type="submission" date="2022-10" db="EMBL/GenBank/DDBJ databases">
        <title>The WGS of Solirubrobacter phytolaccae KCTC 29190.</title>
        <authorList>
            <person name="Jiang Z."/>
        </authorList>
    </citation>
    <scope>NUCLEOTIDE SEQUENCE</scope>
    <source>
        <strain evidence="2">KCTC 29190</strain>
    </source>
</reference>
<dbReference type="AlphaFoldDB" id="A0A9X3SDD3"/>
<name>A0A9X3SDD3_9ACTN</name>
<comment type="caution">
    <text evidence="2">The sequence shown here is derived from an EMBL/GenBank/DDBJ whole genome shotgun (WGS) entry which is preliminary data.</text>
</comment>
<keyword evidence="1" id="KW-0472">Membrane</keyword>
<dbReference type="PROSITE" id="PS51318">
    <property type="entry name" value="TAT"/>
    <property type="match status" value="1"/>
</dbReference>
<dbReference type="InterPro" id="IPR006311">
    <property type="entry name" value="TAT_signal"/>
</dbReference>
<protein>
    <submittedName>
        <fullName evidence="2">Uncharacterized protein</fullName>
    </submittedName>
</protein>
<proteinExistence type="predicted"/>
<keyword evidence="1" id="KW-1133">Transmembrane helix</keyword>
<evidence type="ECO:0000256" key="1">
    <source>
        <dbReference type="SAM" id="Phobius"/>
    </source>
</evidence>
<keyword evidence="3" id="KW-1185">Reference proteome</keyword>
<sequence length="302" mass="32847">MSLDDTLRRADPITDSELAALPLDTFEAELRESILARPVRRRPTPPRRRLIPLAGALVASALTAFLLLLPGGGRDDRAWAAELVRVAESVPRLLVGDWKVTRADQFDVGMGEMDFTDGARTVQLSWRKGDPQPQKDGILAWEQDGYALELRGEASAEARAELRSVSVDEWLAAMPASVVQPSESDKVVDAMLEDMNPPPGFDRTALDFSGAPRDRYQLGAAVVAEVACGWIKLWVEGGEKERAEAVVELRKVQQSAVLAEMAKQGHYHEVLGQYVDALAGDGTVVGGKVLSVEESYKDALGC</sequence>
<feature type="transmembrane region" description="Helical" evidence="1">
    <location>
        <begin position="50"/>
        <end position="69"/>
    </location>
</feature>
<dbReference type="RefSeq" id="WP_270023909.1">
    <property type="nucleotide sequence ID" value="NZ_JAPDDP010000006.1"/>
</dbReference>
<dbReference type="Proteomes" id="UP001147653">
    <property type="component" value="Unassembled WGS sequence"/>
</dbReference>
<evidence type="ECO:0000313" key="3">
    <source>
        <dbReference type="Proteomes" id="UP001147653"/>
    </source>
</evidence>
<organism evidence="2 3">
    <name type="scientific">Solirubrobacter phytolaccae</name>
    <dbReference type="NCBI Taxonomy" id="1404360"/>
    <lineage>
        <taxon>Bacteria</taxon>
        <taxon>Bacillati</taxon>
        <taxon>Actinomycetota</taxon>
        <taxon>Thermoleophilia</taxon>
        <taxon>Solirubrobacterales</taxon>
        <taxon>Solirubrobacteraceae</taxon>
        <taxon>Solirubrobacter</taxon>
    </lineage>
</organism>
<dbReference type="EMBL" id="JAPDDP010000006">
    <property type="protein sequence ID" value="MDA0179612.1"/>
    <property type="molecule type" value="Genomic_DNA"/>
</dbReference>